<accession>Q47AZ4</accession>
<protein>
    <submittedName>
        <fullName evidence="2">Uncharacterized protein conserved in bacteria</fullName>
    </submittedName>
</protein>
<dbReference type="AlphaFoldDB" id="Q47AZ4"/>
<name>Q47AZ4_DECAR</name>
<dbReference type="PANTHER" id="PTHR38589:SF1">
    <property type="entry name" value="BLR0621 PROTEIN"/>
    <property type="match status" value="1"/>
</dbReference>
<dbReference type="eggNOG" id="COG3786">
    <property type="taxonomic scope" value="Bacteria"/>
</dbReference>
<evidence type="ECO:0000259" key="1">
    <source>
        <dbReference type="Pfam" id="PF03734"/>
    </source>
</evidence>
<dbReference type="EMBL" id="CP000089">
    <property type="protein sequence ID" value="AAZ47987.1"/>
    <property type="molecule type" value="Genomic_DNA"/>
</dbReference>
<reference evidence="2" key="1">
    <citation type="submission" date="2005-08" db="EMBL/GenBank/DDBJ databases">
        <title>Complete sequence of Dechloromonas aromatica RCB.</title>
        <authorList>
            <person name="Salinero K.K."/>
            <person name="Copeland A."/>
            <person name="Lucas S."/>
            <person name="Lapidus A."/>
            <person name="Barry K."/>
            <person name="Detter J.C."/>
            <person name="Glavina T."/>
            <person name="Hammon N."/>
            <person name="Israni S."/>
            <person name="Pitluck S."/>
            <person name="Di Bartolo G."/>
            <person name="Trong S."/>
            <person name="Schmutz J."/>
            <person name="Larimer F."/>
            <person name="Land M."/>
            <person name="Ivanova N."/>
            <person name="Richardson P."/>
        </authorList>
    </citation>
    <scope>NUCLEOTIDE SEQUENCE</scope>
    <source>
        <strain evidence="2">RCB</strain>
    </source>
</reference>
<gene>
    <name evidence="2" type="ordered locus">Daro_3257</name>
</gene>
<proteinExistence type="predicted"/>
<dbReference type="HOGENOM" id="CLU_068009_0_0_4"/>
<dbReference type="KEGG" id="dar:Daro_3257"/>
<dbReference type="PANTHER" id="PTHR38589">
    <property type="entry name" value="BLR0621 PROTEIN"/>
    <property type="match status" value="1"/>
</dbReference>
<dbReference type="Pfam" id="PF03734">
    <property type="entry name" value="YkuD"/>
    <property type="match status" value="1"/>
</dbReference>
<evidence type="ECO:0000313" key="2">
    <source>
        <dbReference type="EMBL" id="AAZ47987.1"/>
    </source>
</evidence>
<dbReference type="InterPro" id="IPR005490">
    <property type="entry name" value="LD_TPept_cat_dom"/>
</dbReference>
<feature type="domain" description="L,D-TPase catalytic" evidence="1">
    <location>
        <begin position="102"/>
        <end position="259"/>
    </location>
</feature>
<organism evidence="2">
    <name type="scientific">Dechloromonas aromatica (strain RCB)</name>
    <dbReference type="NCBI Taxonomy" id="159087"/>
    <lineage>
        <taxon>Bacteria</taxon>
        <taxon>Pseudomonadati</taxon>
        <taxon>Pseudomonadota</taxon>
        <taxon>Betaproteobacteria</taxon>
        <taxon>Rhodocyclales</taxon>
        <taxon>Azonexaceae</taxon>
        <taxon>Dechloromonas</taxon>
    </lineage>
</organism>
<sequence length="288" mass="31071">MVFHRRIDWPNCCLFVEARYRHRSQLAPDFLHPTGKSARIEARSVSIVFIMSSEQAFQLLMSATRQLILVIAEDWASSGGWLRRFVRVGADEAWQPLGSAVPVSLGRSGLAWGRGLHPESGGTVPGKQEGDGRAPAGVFAITALFGEAAPDSALGRAARLPYLQASINLKAIDDPASRHYNRIVDQSSITQPDWASCEEMLRSDQRYAIGAVVAHNAEPPLPGAGSCIFLHVWASAGVPTAGCTAMSLANMSELAGWLDGAAAPALVQLPRGEYEELREAWGLPDFLV</sequence>
<dbReference type="GO" id="GO:0016740">
    <property type="term" value="F:transferase activity"/>
    <property type="evidence" value="ECO:0007669"/>
    <property type="project" value="InterPro"/>
</dbReference>